<reference evidence="10 11" key="1">
    <citation type="submission" date="2016-11" db="EMBL/GenBank/DDBJ databases">
        <authorList>
            <person name="Jaros S."/>
            <person name="Januszkiewicz K."/>
            <person name="Wedrychowicz H."/>
        </authorList>
    </citation>
    <scope>NUCLEOTIDE SEQUENCE [LARGE SCALE GENOMIC DNA]</scope>
    <source>
        <strain evidence="10 11">DSM 17918</strain>
    </source>
</reference>
<evidence type="ECO:0000256" key="8">
    <source>
        <dbReference type="SAM" id="Coils"/>
    </source>
</evidence>
<evidence type="ECO:0000256" key="3">
    <source>
        <dbReference type="ARBA" id="ARBA00022448"/>
    </source>
</evidence>
<keyword evidence="5 9" id="KW-1133">Transmembrane helix</keyword>
<keyword evidence="11" id="KW-1185">Reference proteome</keyword>
<comment type="subcellular location">
    <subcellularLocation>
        <location evidence="1">Membrane</location>
        <topology evidence="1">Multi-pass membrane protein</topology>
    </subcellularLocation>
</comment>
<dbReference type="Pfam" id="PF01496">
    <property type="entry name" value="V_ATPase_I"/>
    <property type="match status" value="2"/>
</dbReference>
<keyword evidence="3" id="KW-0813">Transport</keyword>
<dbReference type="GO" id="GO:0046961">
    <property type="term" value="F:proton-transporting ATPase activity, rotational mechanism"/>
    <property type="evidence" value="ECO:0007669"/>
    <property type="project" value="InterPro"/>
</dbReference>
<dbReference type="Proteomes" id="UP000184088">
    <property type="component" value="Unassembled WGS sequence"/>
</dbReference>
<sequence>MAVERMKVIGIIGPISDLNKCLREVILNGSVHIINAFNYINTTNFALSPSEDHVEALEEIPYLKPYSSKVDFSEDERMIKTLLDVFEIDDSIKQEYVKGDYDYGEYIKEIKALYAKVEKDIEEIKKQMEYIRNATNYISNLQLLKDFNVDIDSLVNMKHFSFKLMSFSIENFQKLRKNYENIPAIVKRIATSQGNVIAYAVVPKILEETAERIFSSLNYTELNLPGGYKGNATTIVNALKKEIEDYNNEIERLRGSLAAIKSQYIESLKQAKARLTMEKNIEALKEDIAFGKKLFFMFGFVPVSKVNGLNKLLNDLFGPSIITVVEDVKGTNPVIVPPTRLINLKIFKPFEYLVKMYGVPSYNEVDPTAFFAITYLLLFGAMFGDIGQGFVILLAGLLLTAKLKGSDFGGILIELGASSMFFGILYGSVFGLEHVLDAVLVRPMLNINTMLMAAVVIGIILMSVSFIISLINNKRKGDLEEGVFGRNGIAGLIFYWVLLLTILCVINGVQKYVGYLIVVMLLLLALMVFKQPIANGLRRRGILYEGPVADYYIEEGFGVIETLLSMVSNTISFIRVGAFALNHVGLFLAFATMANMISSKIAGLGLLVLGNVVIIALEGLIVFIQALRLEYYELFSKYYSGDGIEYNPVHL</sequence>
<feature type="transmembrane region" description="Helical" evidence="9">
    <location>
        <begin position="573"/>
        <end position="597"/>
    </location>
</feature>
<evidence type="ECO:0000313" key="10">
    <source>
        <dbReference type="EMBL" id="SHE77945.1"/>
    </source>
</evidence>
<dbReference type="GO" id="GO:0051117">
    <property type="term" value="F:ATPase binding"/>
    <property type="evidence" value="ECO:0007669"/>
    <property type="project" value="TreeGrafter"/>
</dbReference>
<feature type="coiled-coil region" evidence="8">
    <location>
        <begin position="229"/>
        <end position="263"/>
    </location>
</feature>
<gene>
    <name evidence="10" type="ORF">SAMN02746089_00800</name>
</gene>
<dbReference type="OrthoDB" id="9803814at2"/>
<accession>A0A1M4W9U4</accession>
<evidence type="ECO:0000256" key="7">
    <source>
        <dbReference type="ARBA" id="ARBA00023136"/>
    </source>
</evidence>
<evidence type="ECO:0000313" key="11">
    <source>
        <dbReference type="Proteomes" id="UP000184088"/>
    </source>
</evidence>
<evidence type="ECO:0000256" key="6">
    <source>
        <dbReference type="ARBA" id="ARBA00023065"/>
    </source>
</evidence>
<evidence type="ECO:0000256" key="1">
    <source>
        <dbReference type="ARBA" id="ARBA00004141"/>
    </source>
</evidence>
<dbReference type="Gene3D" id="1.20.1460.20">
    <property type="match status" value="1"/>
</dbReference>
<feature type="transmembrane region" description="Helical" evidence="9">
    <location>
        <begin position="411"/>
        <end position="430"/>
    </location>
</feature>
<keyword evidence="6" id="KW-0406">Ion transport</keyword>
<feature type="transmembrane region" description="Helical" evidence="9">
    <location>
        <begin position="483"/>
        <end position="506"/>
    </location>
</feature>
<feature type="transmembrane region" description="Helical" evidence="9">
    <location>
        <begin position="369"/>
        <end position="399"/>
    </location>
</feature>
<feature type="transmembrane region" description="Helical" evidence="9">
    <location>
        <begin position="450"/>
        <end position="471"/>
    </location>
</feature>
<dbReference type="GO" id="GO:0016471">
    <property type="term" value="C:vacuolar proton-transporting V-type ATPase complex"/>
    <property type="evidence" value="ECO:0007669"/>
    <property type="project" value="TreeGrafter"/>
</dbReference>
<organism evidence="10 11">
    <name type="scientific">Caldanaerobius fijiensis DSM 17918</name>
    <dbReference type="NCBI Taxonomy" id="1121256"/>
    <lineage>
        <taxon>Bacteria</taxon>
        <taxon>Bacillati</taxon>
        <taxon>Bacillota</taxon>
        <taxon>Clostridia</taxon>
        <taxon>Thermoanaerobacterales</taxon>
        <taxon>Thermoanaerobacteraceae</taxon>
        <taxon>Caldanaerobius</taxon>
    </lineage>
</organism>
<evidence type="ECO:0000256" key="5">
    <source>
        <dbReference type="ARBA" id="ARBA00022989"/>
    </source>
</evidence>
<dbReference type="RefSeq" id="WP_073341936.1">
    <property type="nucleotide sequence ID" value="NZ_FQVH01000005.1"/>
</dbReference>
<evidence type="ECO:0000256" key="2">
    <source>
        <dbReference type="ARBA" id="ARBA00009904"/>
    </source>
</evidence>
<name>A0A1M4W9U4_9THEO</name>
<dbReference type="PANTHER" id="PTHR11629">
    <property type="entry name" value="VACUOLAR PROTON ATPASES"/>
    <property type="match status" value="1"/>
</dbReference>
<dbReference type="GO" id="GO:0007035">
    <property type="term" value="P:vacuolar acidification"/>
    <property type="evidence" value="ECO:0007669"/>
    <property type="project" value="TreeGrafter"/>
</dbReference>
<dbReference type="STRING" id="1121256.SAMN02746089_00800"/>
<dbReference type="Gene3D" id="3.30.70.2170">
    <property type="match status" value="1"/>
</dbReference>
<feature type="transmembrane region" description="Helical" evidence="9">
    <location>
        <begin position="603"/>
        <end position="627"/>
    </location>
</feature>
<keyword evidence="7 9" id="KW-0472">Membrane</keyword>
<feature type="transmembrane region" description="Helical" evidence="9">
    <location>
        <begin position="512"/>
        <end position="529"/>
    </location>
</feature>
<dbReference type="PANTHER" id="PTHR11629:SF63">
    <property type="entry name" value="V-TYPE PROTON ATPASE SUBUNIT A"/>
    <property type="match status" value="1"/>
</dbReference>
<protein>
    <submittedName>
        <fullName evidence="10">V/A-type H+-transporting ATPase subunit I</fullName>
    </submittedName>
</protein>
<evidence type="ECO:0000256" key="4">
    <source>
        <dbReference type="ARBA" id="ARBA00022692"/>
    </source>
</evidence>
<keyword evidence="8" id="KW-0175">Coiled coil</keyword>
<keyword evidence="4 9" id="KW-0812">Transmembrane</keyword>
<dbReference type="Gene3D" id="3.30.70.2750">
    <property type="match status" value="1"/>
</dbReference>
<proteinExistence type="inferred from homology"/>
<dbReference type="InterPro" id="IPR002490">
    <property type="entry name" value="V-ATPase_116kDa_su"/>
</dbReference>
<dbReference type="EMBL" id="FQVH01000005">
    <property type="protein sequence ID" value="SHE77945.1"/>
    <property type="molecule type" value="Genomic_DNA"/>
</dbReference>
<dbReference type="GO" id="GO:0033179">
    <property type="term" value="C:proton-transporting V-type ATPase, V0 domain"/>
    <property type="evidence" value="ECO:0007669"/>
    <property type="project" value="InterPro"/>
</dbReference>
<comment type="similarity">
    <text evidence="2">Belongs to the V-ATPase 116 kDa subunit family.</text>
</comment>
<evidence type="ECO:0000256" key="9">
    <source>
        <dbReference type="SAM" id="Phobius"/>
    </source>
</evidence>
<dbReference type="AlphaFoldDB" id="A0A1M4W9U4"/>
<feature type="coiled-coil region" evidence="8">
    <location>
        <begin position="107"/>
        <end position="134"/>
    </location>
</feature>